<name>A0A2U2PIZ7_9SPHI</name>
<feature type="transmembrane region" description="Helical" evidence="7">
    <location>
        <begin position="276"/>
        <end position="300"/>
    </location>
</feature>
<dbReference type="RefSeq" id="WP_109414861.1">
    <property type="nucleotide sequence ID" value="NZ_QEAS01000004.1"/>
</dbReference>
<dbReference type="InterPro" id="IPR011701">
    <property type="entry name" value="MFS"/>
</dbReference>
<keyword evidence="6 7" id="KW-0472">Membrane</keyword>
<protein>
    <recommendedName>
        <fullName evidence="10">MFS transporter</fullName>
    </recommendedName>
</protein>
<dbReference type="EMBL" id="QEAS01000004">
    <property type="protein sequence ID" value="PWG81377.1"/>
    <property type="molecule type" value="Genomic_DNA"/>
</dbReference>
<evidence type="ECO:0000256" key="6">
    <source>
        <dbReference type="ARBA" id="ARBA00023136"/>
    </source>
</evidence>
<feature type="transmembrane region" description="Helical" evidence="7">
    <location>
        <begin position="172"/>
        <end position="192"/>
    </location>
</feature>
<dbReference type="AlphaFoldDB" id="A0A2U2PIZ7"/>
<sequence length="529" mass="59552">MQAHTIPLFKSWVPERLAGLIILSILMTCLFSFAFYSSPATIMGFYGVEPTDVQYAMVVIYGSTVAFLALDFRIVKYFSSRKYLLAALAVNTVCSLVCFHFRNWTLFISCQFVQGITCALMSGIVLSLTFARLHSTRVRVIGYTILYAGIQISVPLYSIYSSAVLNIFDFNWLFYGLNILLIILALVVLITMNAEARFHKKVPLYQVDWIGYLFYTVFILTLGYTLIYGRQLGWLDSQLIVSLLLSDLLILVLFILRELRIKRPLINLRIFKAPNFVIGLILLFIFYIFKGSTGLTYGYLETILGTDPLNTIPVWISVITGTLISMFVTARFILMGANLIRMIIIGFAIMASYYVYMLLYVSVQGSTTDFILPMFIYGVSTGVLFVPIVSFTTSAAPPKIAFNASLIGIFARFTGFTSSLALNNEIQLFTRSSVREKVRETLSETNPQLPLTLQDIRQTYLNAGNDLYVAKGAAEGYFNSLVKEQILARSIRDYYDLMLIGIVCVILALLFLPGIKDVVLKLRKGNVPY</sequence>
<evidence type="ECO:0000256" key="3">
    <source>
        <dbReference type="ARBA" id="ARBA00022475"/>
    </source>
</evidence>
<dbReference type="Pfam" id="PF07690">
    <property type="entry name" value="MFS_1"/>
    <property type="match status" value="1"/>
</dbReference>
<dbReference type="PANTHER" id="PTHR42718">
    <property type="entry name" value="MAJOR FACILITATOR SUPERFAMILY MULTIDRUG TRANSPORTER MFSC"/>
    <property type="match status" value="1"/>
</dbReference>
<dbReference type="GO" id="GO:0022857">
    <property type="term" value="F:transmembrane transporter activity"/>
    <property type="evidence" value="ECO:0007669"/>
    <property type="project" value="InterPro"/>
</dbReference>
<dbReference type="InterPro" id="IPR036259">
    <property type="entry name" value="MFS_trans_sf"/>
</dbReference>
<evidence type="ECO:0000256" key="2">
    <source>
        <dbReference type="ARBA" id="ARBA00022448"/>
    </source>
</evidence>
<feature type="transmembrane region" description="Helical" evidence="7">
    <location>
        <begin position="400"/>
        <end position="422"/>
    </location>
</feature>
<dbReference type="OrthoDB" id="622032at2"/>
<feature type="transmembrane region" description="Helical" evidence="7">
    <location>
        <begin position="55"/>
        <end position="72"/>
    </location>
</feature>
<feature type="transmembrane region" description="Helical" evidence="7">
    <location>
        <begin position="17"/>
        <end position="35"/>
    </location>
</feature>
<accession>A0A2U2PIZ7</accession>
<comment type="subcellular location">
    <subcellularLocation>
        <location evidence="1">Cell membrane</location>
        <topology evidence="1">Multi-pass membrane protein</topology>
    </subcellularLocation>
</comment>
<dbReference type="Gene3D" id="1.20.1250.20">
    <property type="entry name" value="MFS general substrate transporter like domains"/>
    <property type="match status" value="1"/>
</dbReference>
<dbReference type="SUPFAM" id="SSF103473">
    <property type="entry name" value="MFS general substrate transporter"/>
    <property type="match status" value="1"/>
</dbReference>
<keyword evidence="4 7" id="KW-0812">Transmembrane</keyword>
<gene>
    <name evidence="8" type="ORF">DDR33_05915</name>
</gene>
<evidence type="ECO:0000313" key="8">
    <source>
        <dbReference type="EMBL" id="PWG81377.1"/>
    </source>
</evidence>
<evidence type="ECO:0000256" key="4">
    <source>
        <dbReference type="ARBA" id="ARBA00022692"/>
    </source>
</evidence>
<keyword evidence="2" id="KW-0813">Transport</keyword>
<dbReference type="GO" id="GO:0005886">
    <property type="term" value="C:plasma membrane"/>
    <property type="evidence" value="ECO:0007669"/>
    <property type="project" value="UniProtKB-SubCell"/>
</dbReference>
<reference evidence="8 9" key="1">
    <citation type="submission" date="2018-04" db="EMBL/GenBank/DDBJ databases">
        <title>Pedobacter chongqingensis sp. nov., isolated from a rottenly hemp rope.</title>
        <authorList>
            <person name="Cai Y."/>
        </authorList>
    </citation>
    <scope>NUCLEOTIDE SEQUENCE [LARGE SCALE GENOMIC DNA]</scope>
    <source>
        <strain evidence="8 9">FJ4-8</strain>
    </source>
</reference>
<feature type="transmembrane region" description="Helical" evidence="7">
    <location>
        <begin position="204"/>
        <end position="227"/>
    </location>
</feature>
<evidence type="ECO:0000256" key="7">
    <source>
        <dbReference type="SAM" id="Phobius"/>
    </source>
</evidence>
<feature type="transmembrane region" description="Helical" evidence="7">
    <location>
        <begin position="239"/>
        <end position="256"/>
    </location>
</feature>
<evidence type="ECO:0000256" key="5">
    <source>
        <dbReference type="ARBA" id="ARBA00022989"/>
    </source>
</evidence>
<proteinExistence type="predicted"/>
<feature type="transmembrane region" description="Helical" evidence="7">
    <location>
        <begin position="312"/>
        <end position="334"/>
    </location>
</feature>
<keyword evidence="5 7" id="KW-1133">Transmembrane helix</keyword>
<feature type="transmembrane region" description="Helical" evidence="7">
    <location>
        <begin position="140"/>
        <end position="160"/>
    </location>
</feature>
<keyword evidence="3" id="KW-1003">Cell membrane</keyword>
<organism evidence="8 9">
    <name type="scientific">Pararcticibacter amylolyticus</name>
    <dbReference type="NCBI Taxonomy" id="2173175"/>
    <lineage>
        <taxon>Bacteria</taxon>
        <taxon>Pseudomonadati</taxon>
        <taxon>Bacteroidota</taxon>
        <taxon>Sphingobacteriia</taxon>
        <taxon>Sphingobacteriales</taxon>
        <taxon>Sphingobacteriaceae</taxon>
        <taxon>Pararcticibacter</taxon>
    </lineage>
</organism>
<evidence type="ECO:0000256" key="1">
    <source>
        <dbReference type="ARBA" id="ARBA00004651"/>
    </source>
</evidence>
<feature type="transmembrane region" description="Helical" evidence="7">
    <location>
        <begin position="339"/>
        <end position="359"/>
    </location>
</feature>
<feature type="transmembrane region" description="Helical" evidence="7">
    <location>
        <begin position="371"/>
        <end position="393"/>
    </location>
</feature>
<feature type="transmembrane region" description="Helical" evidence="7">
    <location>
        <begin position="112"/>
        <end position="133"/>
    </location>
</feature>
<dbReference type="PANTHER" id="PTHR42718:SF46">
    <property type="entry name" value="BLR6921 PROTEIN"/>
    <property type="match status" value="1"/>
</dbReference>
<evidence type="ECO:0000313" key="9">
    <source>
        <dbReference type="Proteomes" id="UP000245647"/>
    </source>
</evidence>
<feature type="transmembrane region" description="Helical" evidence="7">
    <location>
        <begin position="497"/>
        <end position="515"/>
    </location>
</feature>
<feature type="transmembrane region" description="Helical" evidence="7">
    <location>
        <begin position="84"/>
        <end position="106"/>
    </location>
</feature>
<evidence type="ECO:0008006" key="10">
    <source>
        <dbReference type="Google" id="ProtNLM"/>
    </source>
</evidence>
<keyword evidence="9" id="KW-1185">Reference proteome</keyword>
<comment type="caution">
    <text evidence="8">The sequence shown here is derived from an EMBL/GenBank/DDBJ whole genome shotgun (WGS) entry which is preliminary data.</text>
</comment>
<dbReference type="Proteomes" id="UP000245647">
    <property type="component" value="Unassembled WGS sequence"/>
</dbReference>